<reference evidence="2" key="2">
    <citation type="submission" date="2021-09" db="EMBL/GenBank/DDBJ databases">
        <authorList>
            <person name="Jia N."/>
            <person name="Wang J."/>
            <person name="Shi W."/>
            <person name="Du L."/>
            <person name="Sun Y."/>
            <person name="Zhan W."/>
            <person name="Jiang J."/>
            <person name="Wang Q."/>
            <person name="Zhang B."/>
            <person name="Ji P."/>
            <person name="Sakyi L.B."/>
            <person name="Cui X."/>
            <person name="Yuan T."/>
            <person name="Jiang B."/>
            <person name="Yang W."/>
            <person name="Lam T.T.-Y."/>
            <person name="Chang Q."/>
            <person name="Ding S."/>
            <person name="Wang X."/>
            <person name="Zhu J."/>
            <person name="Ruan X."/>
            <person name="Zhao L."/>
            <person name="Wei J."/>
            <person name="Que T."/>
            <person name="Du C."/>
            <person name="Cheng J."/>
            <person name="Dai P."/>
            <person name="Han X."/>
            <person name="Huang E."/>
            <person name="Gao Y."/>
            <person name="Liu J."/>
            <person name="Shao H."/>
            <person name="Ye R."/>
            <person name="Li L."/>
            <person name="Wei W."/>
            <person name="Wang X."/>
            <person name="Wang C."/>
            <person name="Huo Q."/>
            <person name="Li W."/>
            <person name="Guo W."/>
            <person name="Chen H."/>
            <person name="Chen S."/>
            <person name="Zhou L."/>
            <person name="Zhou L."/>
            <person name="Ni X."/>
            <person name="Tian J."/>
            <person name="Zhou Y."/>
            <person name="Sheng Y."/>
            <person name="Liu T."/>
            <person name="Pan Y."/>
            <person name="Xia L."/>
            <person name="Li J."/>
            <person name="Zhao F."/>
            <person name="Cao W."/>
        </authorList>
    </citation>
    <scope>NUCLEOTIDE SEQUENCE</scope>
    <source>
        <strain evidence="2">Rmic-2018</strain>
        <tissue evidence="2">Larvae</tissue>
    </source>
</reference>
<accession>A0A9J6CXH6</accession>
<protein>
    <recommendedName>
        <fullName evidence="4">EB domain-containing protein</fullName>
    </recommendedName>
</protein>
<evidence type="ECO:0008006" key="4">
    <source>
        <dbReference type="Google" id="ProtNLM"/>
    </source>
</evidence>
<evidence type="ECO:0000256" key="1">
    <source>
        <dbReference type="SAM" id="Phobius"/>
    </source>
</evidence>
<gene>
    <name evidence="2" type="ORF">HPB51_028248</name>
</gene>
<proteinExistence type="predicted"/>
<name>A0A9J6CXH6_RHIMP</name>
<reference evidence="2" key="1">
    <citation type="journal article" date="2020" name="Cell">
        <title>Large-Scale Comparative Analyses of Tick Genomes Elucidate Their Genetic Diversity and Vector Capacities.</title>
        <authorList>
            <consortium name="Tick Genome and Microbiome Consortium (TIGMIC)"/>
            <person name="Jia N."/>
            <person name="Wang J."/>
            <person name="Shi W."/>
            <person name="Du L."/>
            <person name="Sun Y."/>
            <person name="Zhan W."/>
            <person name="Jiang J.F."/>
            <person name="Wang Q."/>
            <person name="Zhang B."/>
            <person name="Ji P."/>
            <person name="Bell-Sakyi L."/>
            <person name="Cui X.M."/>
            <person name="Yuan T.T."/>
            <person name="Jiang B.G."/>
            <person name="Yang W.F."/>
            <person name="Lam T.T."/>
            <person name="Chang Q.C."/>
            <person name="Ding S.J."/>
            <person name="Wang X.J."/>
            <person name="Zhu J.G."/>
            <person name="Ruan X.D."/>
            <person name="Zhao L."/>
            <person name="Wei J.T."/>
            <person name="Ye R.Z."/>
            <person name="Que T.C."/>
            <person name="Du C.H."/>
            <person name="Zhou Y.H."/>
            <person name="Cheng J.X."/>
            <person name="Dai P.F."/>
            <person name="Guo W.B."/>
            <person name="Han X.H."/>
            <person name="Huang E.J."/>
            <person name="Li L.F."/>
            <person name="Wei W."/>
            <person name="Gao Y.C."/>
            <person name="Liu J.Z."/>
            <person name="Shao H.Z."/>
            <person name="Wang X."/>
            <person name="Wang C.C."/>
            <person name="Yang T.C."/>
            <person name="Huo Q.B."/>
            <person name="Li W."/>
            <person name="Chen H.Y."/>
            <person name="Chen S.E."/>
            <person name="Zhou L.G."/>
            <person name="Ni X.B."/>
            <person name="Tian J.H."/>
            <person name="Sheng Y."/>
            <person name="Liu T."/>
            <person name="Pan Y.S."/>
            <person name="Xia L.Y."/>
            <person name="Li J."/>
            <person name="Zhao F."/>
            <person name="Cao W.C."/>
        </authorList>
    </citation>
    <scope>NUCLEOTIDE SEQUENCE</scope>
    <source>
        <strain evidence="2">Rmic-2018</strain>
    </source>
</reference>
<sequence>MSREAATQPPSSRLPSPLCDVIAEEVAQTVAVAAHKQPVAMPVAHAPAMQPVAAPLTYAQPVGENGAVVMQGQQDVQSTGSTMARILPSQREDFVVIWHLFGHHVGYKLLAGTPEEPVVSLLADERPEAVGCDDLTTRSCLATSPTDEPLRGRPGKELIPLSLATFDCRHLLDFVVWFASSLRRTSRTSGKSGGTTLRDGTGPRASAAKALYESCQYNEECSHRSANMRCIDFLCYCPLPFELRGKTECLDPKPNLAKLITAVTPTTLLFIVIVGIGGAFLFRSADDSPVTSGETAPPFVGVELSAGLKKREKRFRIPGITKHTRLII</sequence>
<dbReference type="AlphaFoldDB" id="A0A9J6CXH6"/>
<keyword evidence="1" id="KW-0472">Membrane</keyword>
<dbReference type="Proteomes" id="UP000821866">
    <property type="component" value="Unassembled WGS sequence"/>
</dbReference>
<keyword evidence="1" id="KW-0812">Transmembrane</keyword>
<feature type="transmembrane region" description="Helical" evidence="1">
    <location>
        <begin position="259"/>
        <end position="282"/>
    </location>
</feature>
<dbReference type="EMBL" id="JABSTU010004929">
    <property type="protein sequence ID" value="KAH7952589.1"/>
    <property type="molecule type" value="Genomic_DNA"/>
</dbReference>
<evidence type="ECO:0000313" key="2">
    <source>
        <dbReference type="EMBL" id="KAH7952589.1"/>
    </source>
</evidence>
<keyword evidence="3" id="KW-1185">Reference proteome</keyword>
<evidence type="ECO:0000313" key="3">
    <source>
        <dbReference type="Proteomes" id="UP000821866"/>
    </source>
</evidence>
<organism evidence="2 3">
    <name type="scientific">Rhipicephalus microplus</name>
    <name type="common">Cattle tick</name>
    <name type="synonym">Boophilus microplus</name>
    <dbReference type="NCBI Taxonomy" id="6941"/>
    <lineage>
        <taxon>Eukaryota</taxon>
        <taxon>Metazoa</taxon>
        <taxon>Ecdysozoa</taxon>
        <taxon>Arthropoda</taxon>
        <taxon>Chelicerata</taxon>
        <taxon>Arachnida</taxon>
        <taxon>Acari</taxon>
        <taxon>Parasitiformes</taxon>
        <taxon>Ixodida</taxon>
        <taxon>Ixodoidea</taxon>
        <taxon>Ixodidae</taxon>
        <taxon>Rhipicephalinae</taxon>
        <taxon>Rhipicephalus</taxon>
        <taxon>Boophilus</taxon>
    </lineage>
</organism>
<keyword evidence="1" id="KW-1133">Transmembrane helix</keyword>
<comment type="caution">
    <text evidence="2">The sequence shown here is derived from an EMBL/GenBank/DDBJ whole genome shotgun (WGS) entry which is preliminary data.</text>
</comment>